<dbReference type="InParanoid" id="S7XJT1"/>
<reference evidence="3" key="1">
    <citation type="journal article" date="2013" name="PLoS Genet.">
        <title>The genome of Spraguea lophii and the basis of host-microsporidian interactions.</title>
        <authorList>
            <person name="Campbell S.E."/>
            <person name="Williams T.A."/>
            <person name="Yousuf A."/>
            <person name="Soanes D.M."/>
            <person name="Paszkiewicz K.H."/>
            <person name="Williams B.A.P."/>
        </authorList>
    </citation>
    <scope>NUCLEOTIDE SEQUENCE [LARGE SCALE GENOMIC DNA]</scope>
    <source>
        <strain evidence="3">42_110</strain>
    </source>
</reference>
<organism evidence="2 3">
    <name type="scientific">Spraguea lophii (strain 42_110)</name>
    <name type="common">Microsporidian parasite</name>
    <dbReference type="NCBI Taxonomy" id="1358809"/>
    <lineage>
        <taxon>Eukaryota</taxon>
        <taxon>Fungi</taxon>
        <taxon>Fungi incertae sedis</taxon>
        <taxon>Microsporidia</taxon>
        <taxon>Spragueidae</taxon>
        <taxon>Spraguea</taxon>
    </lineage>
</organism>
<evidence type="ECO:0000259" key="1">
    <source>
        <dbReference type="PROSITE" id="PS00028"/>
    </source>
</evidence>
<dbReference type="InterPro" id="IPR036322">
    <property type="entry name" value="WD40_repeat_dom_sf"/>
</dbReference>
<name>S7XJT1_SPRLO</name>
<dbReference type="InterPro" id="IPR031514">
    <property type="entry name" value="Zf-C2H2_aberr"/>
</dbReference>
<dbReference type="Pfam" id="PF17017">
    <property type="entry name" value="zf-C2H2_aberr"/>
    <property type="match status" value="1"/>
</dbReference>
<dbReference type="Proteomes" id="UP000014978">
    <property type="component" value="Unassembled WGS sequence"/>
</dbReference>
<dbReference type="EMBL" id="ATCN01000309">
    <property type="protein sequence ID" value="EPR79294.1"/>
    <property type="molecule type" value="Genomic_DNA"/>
</dbReference>
<dbReference type="OMA" id="YSLKCPV"/>
<dbReference type="OrthoDB" id="2188337at2759"/>
<feature type="domain" description="C2H2-type" evidence="1">
    <location>
        <begin position="175"/>
        <end position="199"/>
    </location>
</feature>
<dbReference type="VEuPathDB" id="MicrosporidiaDB:SLOPH_1852"/>
<sequence length="666" mass="79551">MVMKSNNIKQPTYSDKDLFYKCFYKDCHLMYSTIYALRKHVVTYKHSNYFDNEVFSLKCPYRECCEVYIHNNFFPNFEIKNLVFPHLKRKHSMVKEDIYNILEAVYECVIEYKNNGNKLKVKSRNKEVVHKKEDVIINMEDMQNDNGVLKNIFSTIFFNSVIYIGDIRNKNLFYCRLNGCGKSFNSLTAYKYHCFNFYHSLKHIFLKYDFTIELQLSDIIDLLREKYKIKDKFLIEGIHHHSMYLIDHSYPIKFSLDPEAVSKKRKEKTKIKESKIDCTKILEGLEQNNNENMDEEKEDIFNSIILKGKKYKLEGKIEDGLHTIECINQEITASCKIKNLLWVATTEMEIHEKRMFEFKEGKSQIIVFKEKEKIKEYHFEHGYIRKIEYVDKYLYLLFNDGILRVYTLNIADTKENHFDEEIFKRNFLYQNINLTRKSPTELYLEYHKDIEIKNIMDFCVSRNKIFLCDGLKFYKIIDNKIVKSTDNLDYIIISIACNMEENPNIFFIDVCGKLFCFDENFENERVITSVAGYTLLKFIPEYNYIFISDTFNGIAKIFKHPYKKSIILKQKMISAIDINQNCYLTGLYNGSVYFSYHGKKTVYFEKVLKCIKRKNYYVLCTTEQEFNFLKEKDKGYNKVVSVVDTYFYPSYVVILYTNGIVCYIDQ</sequence>
<proteinExistence type="predicted"/>
<evidence type="ECO:0000313" key="3">
    <source>
        <dbReference type="Proteomes" id="UP000014978"/>
    </source>
</evidence>
<gene>
    <name evidence="2" type="ORF">SLOPH_1852</name>
</gene>
<dbReference type="SMART" id="SM00355">
    <property type="entry name" value="ZnF_C2H2"/>
    <property type="match status" value="2"/>
</dbReference>
<keyword evidence="3" id="KW-1185">Reference proteome</keyword>
<feature type="domain" description="C2H2-type" evidence="1">
    <location>
        <begin position="22"/>
        <end position="46"/>
    </location>
</feature>
<accession>S7XJT1</accession>
<dbReference type="HOGENOM" id="CLU_460756_0_0_1"/>
<comment type="caution">
    <text evidence="2">The sequence shown here is derived from an EMBL/GenBank/DDBJ whole genome shotgun (WGS) entry which is preliminary data.</text>
</comment>
<dbReference type="SUPFAM" id="SSF50978">
    <property type="entry name" value="WD40 repeat-like"/>
    <property type="match status" value="1"/>
</dbReference>
<dbReference type="AlphaFoldDB" id="S7XJT1"/>
<evidence type="ECO:0000313" key="2">
    <source>
        <dbReference type="EMBL" id="EPR79294.1"/>
    </source>
</evidence>
<dbReference type="PROSITE" id="PS00028">
    <property type="entry name" value="ZINC_FINGER_C2H2_1"/>
    <property type="match status" value="2"/>
</dbReference>
<dbReference type="InterPro" id="IPR013087">
    <property type="entry name" value="Znf_C2H2_type"/>
</dbReference>
<protein>
    <recommendedName>
        <fullName evidence="1">C2H2-type domain-containing protein</fullName>
    </recommendedName>
</protein>